<name>A0A699YXW8_HAELA</name>
<evidence type="ECO:0000256" key="1">
    <source>
        <dbReference type="SAM" id="MobiDB-lite"/>
    </source>
</evidence>
<protein>
    <submittedName>
        <fullName evidence="2">Uncharacterized protein</fullName>
    </submittedName>
</protein>
<dbReference type="EMBL" id="BLLF01000123">
    <property type="protein sequence ID" value="GFH07892.1"/>
    <property type="molecule type" value="Genomic_DNA"/>
</dbReference>
<evidence type="ECO:0000313" key="2">
    <source>
        <dbReference type="EMBL" id="GFH07892.1"/>
    </source>
</evidence>
<dbReference type="AlphaFoldDB" id="A0A699YXW8"/>
<organism evidence="2 3">
    <name type="scientific">Haematococcus lacustris</name>
    <name type="common">Green alga</name>
    <name type="synonym">Haematococcus pluvialis</name>
    <dbReference type="NCBI Taxonomy" id="44745"/>
    <lineage>
        <taxon>Eukaryota</taxon>
        <taxon>Viridiplantae</taxon>
        <taxon>Chlorophyta</taxon>
        <taxon>core chlorophytes</taxon>
        <taxon>Chlorophyceae</taxon>
        <taxon>CS clade</taxon>
        <taxon>Chlamydomonadales</taxon>
        <taxon>Haematococcaceae</taxon>
        <taxon>Haematococcus</taxon>
    </lineage>
</organism>
<gene>
    <name evidence="2" type="ORF">HaLaN_02765</name>
</gene>
<feature type="compositionally biased region" description="Gly residues" evidence="1">
    <location>
        <begin position="121"/>
        <end position="150"/>
    </location>
</feature>
<evidence type="ECO:0000313" key="3">
    <source>
        <dbReference type="Proteomes" id="UP000485058"/>
    </source>
</evidence>
<keyword evidence="3" id="KW-1185">Reference proteome</keyword>
<feature type="region of interest" description="Disordered" evidence="1">
    <location>
        <begin position="95"/>
        <end position="186"/>
    </location>
</feature>
<sequence length="186" mass="17959">MSVESEVCERAALGQQLVAAGSQQLSALRALLLLPPGRDVLGPSLASQAHGHSCAGLPPACPGPDFRLPTAAALAAAQVAQSLASAARSLTQMTGLLSGTSPDQQGQPPRPAGPTAATRAGQGGGNVEGGSGGGGGLGQPGGQRGGGGPAVGPDSVAGGAREAQLVQQQQSLREEVPTAGRLLAVG</sequence>
<comment type="caution">
    <text evidence="2">The sequence shown here is derived from an EMBL/GenBank/DDBJ whole genome shotgun (WGS) entry which is preliminary data.</text>
</comment>
<reference evidence="2 3" key="1">
    <citation type="submission" date="2020-02" db="EMBL/GenBank/DDBJ databases">
        <title>Draft genome sequence of Haematococcus lacustris strain NIES-144.</title>
        <authorList>
            <person name="Morimoto D."/>
            <person name="Nakagawa S."/>
            <person name="Yoshida T."/>
            <person name="Sawayama S."/>
        </authorList>
    </citation>
    <scope>NUCLEOTIDE SEQUENCE [LARGE SCALE GENOMIC DNA]</scope>
    <source>
        <strain evidence="2 3">NIES-144</strain>
    </source>
</reference>
<accession>A0A699YXW8</accession>
<dbReference type="Proteomes" id="UP000485058">
    <property type="component" value="Unassembled WGS sequence"/>
</dbReference>
<proteinExistence type="predicted"/>